<comment type="caution">
    <text evidence="3">The sequence shown here is derived from an EMBL/GenBank/DDBJ whole genome shotgun (WGS) entry which is preliminary data.</text>
</comment>
<feature type="region of interest" description="Disordered" evidence="1">
    <location>
        <begin position="220"/>
        <end position="256"/>
    </location>
</feature>
<evidence type="ECO:0000259" key="2">
    <source>
        <dbReference type="Pfam" id="PF10469"/>
    </source>
</evidence>
<reference evidence="3 4" key="1">
    <citation type="submission" date="2020-12" db="EMBL/GenBank/DDBJ databases">
        <title>Metabolic potential, ecology and presence of endohyphal bacteria is reflected in genomic diversity of Mucoromycotina.</title>
        <authorList>
            <person name="Muszewska A."/>
            <person name="Okrasinska A."/>
            <person name="Steczkiewicz K."/>
            <person name="Drgas O."/>
            <person name="Orlowska M."/>
            <person name="Perlinska-Lenart U."/>
            <person name="Aleksandrzak-Piekarczyk T."/>
            <person name="Szatraj K."/>
            <person name="Zielenkiewicz U."/>
            <person name="Pilsyk S."/>
            <person name="Malc E."/>
            <person name="Mieczkowski P."/>
            <person name="Kruszewska J.S."/>
            <person name="Biernat P."/>
            <person name="Pawlowska J."/>
        </authorList>
    </citation>
    <scope>NUCLEOTIDE SEQUENCE [LARGE SCALE GENOMIC DNA]</scope>
    <source>
        <strain evidence="3 4">CBS 142.35</strain>
    </source>
</reference>
<feature type="compositionally biased region" description="Low complexity" evidence="1">
    <location>
        <begin position="35"/>
        <end position="45"/>
    </location>
</feature>
<gene>
    <name evidence="3" type="ORF">INT45_006875</name>
</gene>
<organism evidence="3 4">
    <name type="scientific">Circinella minor</name>
    <dbReference type="NCBI Taxonomy" id="1195481"/>
    <lineage>
        <taxon>Eukaryota</taxon>
        <taxon>Fungi</taxon>
        <taxon>Fungi incertae sedis</taxon>
        <taxon>Mucoromycota</taxon>
        <taxon>Mucoromycotina</taxon>
        <taxon>Mucoromycetes</taxon>
        <taxon>Mucorales</taxon>
        <taxon>Lichtheimiaceae</taxon>
        <taxon>Circinella</taxon>
    </lineage>
</organism>
<evidence type="ECO:0000313" key="3">
    <source>
        <dbReference type="EMBL" id="KAG2219342.1"/>
    </source>
</evidence>
<proteinExistence type="predicted"/>
<evidence type="ECO:0000313" key="4">
    <source>
        <dbReference type="Proteomes" id="UP000646827"/>
    </source>
</evidence>
<accession>A0A8H7S026</accession>
<dbReference type="AlphaFoldDB" id="A0A8H7S026"/>
<dbReference type="Pfam" id="PF10469">
    <property type="entry name" value="AKAP7_NLS"/>
    <property type="match status" value="1"/>
</dbReference>
<feature type="compositionally biased region" description="Polar residues" evidence="1">
    <location>
        <begin position="16"/>
        <end position="34"/>
    </location>
</feature>
<evidence type="ECO:0000256" key="1">
    <source>
        <dbReference type="SAM" id="MobiDB-lite"/>
    </source>
</evidence>
<feature type="compositionally biased region" description="Basic and acidic residues" evidence="1">
    <location>
        <begin position="1"/>
        <end position="15"/>
    </location>
</feature>
<dbReference type="OrthoDB" id="2298623at2759"/>
<dbReference type="Proteomes" id="UP000646827">
    <property type="component" value="Unassembled WGS sequence"/>
</dbReference>
<feature type="region of interest" description="Disordered" evidence="1">
    <location>
        <begin position="1"/>
        <end position="51"/>
    </location>
</feature>
<sequence>MNQQHNDYHEQHHTNATENEEQNSGGYNTYPTYDSPQQSQNLQHQQPHKKRARLFYQQTSSYYDTNVLYRNHFNSAYEQQQQPILQSNTQATTWYVDSASSSRSAYQEPQQSQQQTQQQYQRSDCLYYYYNNYTSSNNNDLYSQVHSPSYNQQESMDHPTTANTVITTFSTTAVNPIPTTAPVTMTNKNNENKQEEHIKEYRSVPPALSEDTEVMKVLLNDDESDDESDYKSCSDNSDNDSEDSIEESKDGENSTNTFLSALHSTDEKVEWKKRHHFLNLISKYGEEPGVEYMEGELEHHDIKLPIQATKLFDKHDAIKWSIKEIKTFSKVDIIICYCQYDGLYIMKLTGTLGQCYFAIKAMDAIVRTPLEIKILYYVHFRITHVILRIDGPRFKEQAKNIKEVLSTIVPYEQYISRPEDLHVTIAGLQLTTEAQFKCLKKTIKEAAEELQEALKEDHFIGRFDTLCKVNTGFVSITSGRKEIDSFSIIRKVIQEKLKAAGLIHRARDIGERMHMTLYLSQKQISRRDSLLTEENLKTALIKKGINLDFGPAIATKLQITRRAVSLLAPFRQLYDFSYDL</sequence>
<dbReference type="InterPro" id="IPR019510">
    <property type="entry name" value="AKAP7-like_phosphoesterase"/>
</dbReference>
<name>A0A8H7S026_9FUNG</name>
<dbReference type="Gene3D" id="3.90.1140.10">
    <property type="entry name" value="Cyclic phosphodiesterase"/>
    <property type="match status" value="1"/>
</dbReference>
<dbReference type="EMBL" id="JAEPRB010000184">
    <property type="protein sequence ID" value="KAG2219342.1"/>
    <property type="molecule type" value="Genomic_DNA"/>
</dbReference>
<protein>
    <recommendedName>
        <fullName evidence="2">A-kinase anchor protein 7-like phosphoesterase domain-containing protein</fullName>
    </recommendedName>
</protein>
<feature type="domain" description="A-kinase anchor protein 7-like phosphoesterase" evidence="2">
    <location>
        <begin position="387"/>
        <end position="563"/>
    </location>
</feature>
<keyword evidence="4" id="KW-1185">Reference proteome</keyword>